<evidence type="ECO:0000256" key="9">
    <source>
        <dbReference type="ARBA" id="ARBA00023054"/>
    </source>
</evidence>
<gene>
    <name evidence="17" type="ORF">AMECASPLE_014209</name>
</gene>
<evidence type="ECO:0000256" key="10">
    <source>
        <dbReference type="ARBA" id="ARBA00023212"/>
    </source>
</evidence>
<dbReference type="SMART" id="SM00033">
    <property type="entry name" value="CH"/>
    <property type="match status" value="1"/>
</dbReference>
<evidence type="ECO:0000313" key="17">
    <source>
        <dbReference type="EMBL" id="MEQ2307047.1"/>
    </source>
</evidence>
<keyword evidence="8 13" id="KW-0965">Cell junction</keyword>
<evidence type="ECO:0000256" key="15">
    <source>
        <dbReference type="SAM" id="MobiDB-lite"/>
    </source>
</evidence>
<proteinExistence type="inferred from homology"/>
<dbReference type="EMBL" id="JAHRIP010066788">
    <property type="protein sequence ID" value="MEQ2307047.1"/>
    <property type="molecule type" value="Genomic_DNA"/>
</dbReference>
<feature type="region of interest" description="Disordered" evidence="15">
    <location>
        <begin position="386"/>
        <end position="424"/>
    </location>
</feature>
<evidence type="ECO:0000256" key="5">
    <source>
        <dbReference type="ARBA" id="ARBA00022490"/>
    </source>
</evidence>
<feature type="compositionally biased region" description="Low complexity" evidence="15">
    <location>
        <begin position="49"/>
        <end position="63"/>
    </location>
</feature>
<keyword evidence="5 13" id="KW-0963">Cytoplasm</keyword>
<keyword evidence="9 14" id="KW-0175">Coiled coil</keyword>
<dbReference type="PANTHER" id="PTHR23167:SF18">
    <property type="entry name" value="CYTOSPIN-A"/>
    <property type="match status" value="1"/>
</dbReference>
<protein>
    <recommendedName>
        <fullName evidence="4 13">Cytospin-A</fullName>
    </recommendedName>
</protein>
<evidence type="ECO:0000256" key="12">
    <source>
        <dbReference type="ARBA" id="ARBA00025131"/>
    </source>
</evidence>
<evidence type="ECO:0000313" key="18">
    <source>
        <dbReference type="Proteomes" id="UP001469553"/>
    </source>
</evidence>
<evidence type="ECO:0000256" key="3">
    <source>
        <dbReference type="ARBA" id="ARBA00011235"/>
    </source>
</evidence>
<evidence type="ECO:0000256" key="2">
    <source>
        <dbReference type="ARBA" id="ARBA00009452"/>
    </source>
</evidence>
<evidence type="ECO:0000256" key="8">
    <source>
        <dbReference type="ARBA" id="ARBA00022949"/>
    </source>
</evidence>
<evidence type="ECO:0000256" key="4">
    <source>
        <dbReference type="ARBA" id="ARBA00015657"/>
    </source>
</evidence>
<dbReference type="Gene3D" id="1.10.418.10">
    <property type="entry name" value="Calponin-like domain"/>
    <property type="match status" value="1"/>
</dbReference>
<organism evidence="17 18">
    <name type="scientific">Ameca splendens</name>
    <dbReference type="NCBI Taxonomy" id="208324"/>
    <lineage>
        <taxon>Eukaryota</taxon>
        <taxon>Metazoa</taxon>
        <taxon>Chordata</taxon>
        <taxon>Craniata</taxon>
        <taxon>Vertebrata</taxon>
        <taxon>Euteleostomi</taxon>
        <taxon>Actinopterygii</taxon>
        <taxon>Neopterygii</taxon>
        <taxon>Teleostei</taxon>
        <taxon>Neoteleostei</taxon>
        <taxon>Acanthomorphata</taxon>
        <taxon>Ovalentaria</taxon>
        <taxon>Atherinomorphae</taxon>
        <taxon>Cyprinodontiformes</taxon>
        <taxon>Goodeidae</taxon>
        <taxon>Ameca</taxon>
    </lineage>
</organism>
<keyword evidence="6 13" id="KW-0132">Cell division</keyword>
<evidence type="ECO:0000256" key="1">
    <source>
        <dbReference type="ARBA" id="ARBA00004186"/>
    </source>
</evidence>
<keyword evidence="11 13" id="KW-0131">Cell cycle</keyword>
<keyword evidence="7 13" id="KW-0303">Gap junction</keyword>
<keyword evidence="10 13" id="KW-0206">Cytoskeleton</keyword>
<comment type="caution">
    <text evidence="17">The sequence shown here is derived from an EMBL/GenBank/DDBJ whole genome shotgun (WGS) entry which is preliminary data.</text>
</comment>
<comment type="function">
    <text evidence="12 13">Involved in cytokinesis and spindle organization. May play a role in actin cytoskeleton organization and microtubule stabilization and hence required for proper cell adhesion and migration.</text>
</comment>
<feature type="compositionally biased region" description="Basic and acidic residues" evidence="15">
    <location>
        <begin position="411"/>
        <end position="424"/>
    </location>
</feature>
<name>A0ABV0ZLE3_9TELE</name>
<feature type="coiled-coil region" evidence="14">
    <location>
        <begin position="175"/>
        <end position="202"/>
    </location>
</feature>
<dbReference type="Proteomes" id="UP001469553">
    <property type="component" value="Unassembled WGS sequence"/>
</dbReference>
<dbReference type="PROSITE" id="PS50021">
    <property type="entry name" value="CH"/>
    <property type="match status" value="1"/>
</dbReference>
<sequence>MMGNHNGKEAYGTTGSPLDFYHTPPTSRSEAELIAMALPSAASTDKVQTSSPVVSTTPSSPSPAADWKQQLPTPSEWAMISVESVNSLDTNSSDAAAGREKVINSSDVQIPLPLLQGSPSEQSWQERDSGMEPQAAAERAGGEMTLVLLSLMEHYRASLGLTPNTDITTGAVEMLRRLITEKDDLVEELDVLKETLRTERLEWQQFQWDLQTAVSVADRLRLESDHALGLLQENHRALEEQLAQTLSRQQETERALESLRVEHKDVCCKLNEAIVQWQQEKAEHDVLRNVCRLKDEITNKQANEEAGNKLQKEAETEITDGGNYDGETHDHEKTNGLLENVELTGRGVAEGYIRSLAALEKKKEEGRGQRDPRTIVMLSERSWSLSGLPLQSDSSSQDGTSKNIRTTLPLSKKEEPTKGRRMDRTLQRQDSWSNFYTGKQEEDQTSVKPQDGFSALLRRHGGSRRNSLLRWCQSRTQGYKNIEITNFSTCWEDGLAFCAVYHTYLPTHISYDSLSPADKEGNLGLAFKTGESVGIPATLTVVEMLKANGPDWQRVLAYVESIFRHFEM</sequence>
<reference evidence="17 18" key="1">
    <citation type="submission" date="2021-06" db="EMBL/GenBank/DDBJ databases">
        <authorList>
            <person name="Palmer J.M."/>
        </authorList>
    </citation>
    <scope>NUCLEOTIDE SEQUENCE [LARGE SCALE GENOMIC DNA]</scope>
    <source>
        <strain evidence="17 18">AS_MEX2019</strain>
        <tissue evidence="17">Muscle</tissue>
    </source>
</reference>
<feature type="coiled-coil region" evidence="14">
    <location>
        <begin position="228"/>
        <end position="262"/>
    </location>
</feature>
<dbReference type="InterPro" id="IPR036872">
    <property type="entry name" value="CH_dom_sf"/>
</dbReference>
<dbReference type="InterPro" id="IPR001715">
    <property type="entry name" value="CH_dom"/>
</dbReference>
<feature type="domain" description="Calponin-homology (CH)" evidence="16">
    <location>
        <begin position="462"/>
        <end position="567"/>
    </location>
</feature>
<evidence type="ECO:0000256" key="7">
    <source>
        <dbReference type="ARBA" id="ARBA00022868"/>
    </source>
</evidence>
<dbReference type="SUPFAM" id="SSF47576">
    <property type="entry name" value="Calponin-homology domain, CH-domain"/>
    <property type="match status" value="1"/>
</dbReference>
<comment type="similarity">
    <text evidence="2 13">Belongs to the cytospin-A family.</text>
</comment>
<feature type="compositionally biased region" description="Polar residues" evidence="15">
    <location>
        <begin position="386"/>
        <end position="409"/>
    </location>
</feature>
<keyword evidence="18" id="KW-1185">Reference proteome</keyword>
<feature type="region of interest" description="Disordered" evidence="15">
    <location>
        <begin position="41"/>
        <end position="70"/>
    </location>
</feature>
<dbReference type="Pfam" id="PF00307">
    <property type="entry name" value="CH"/>
    <property type="match status" value="1"/>
</dbReference>
<evidence type="ECO:0000256" key="6">
    <source>
        <dbReference type="ARBA" id="ARBA00022618"/>
    </source>
</evidence>
<dbReference type="InterPro" id="IPR050540">
    <property type="entry name" value="F-actin_Monoox_Mical"/>
</dbReference>
<dbReference type="PANTHER" id="PTHR23167">
    <property type="entry name" value="CALPONIN HOMOLOGY DOMAIN-CONTAINING PROTEIN DDB_G0272472-RELATED"/>
    <property type="match status" value="1"/>
</dbReference>
<feature type="region of interest" description="Disordered" evidence="15">
    <location>
        <begin position="1"/>
        <end position="28"/>
    </location>
</feature>
<evidence type="ECO:0000256" key="11">
    <source>
        <dbReference type="ARBA" id="ARBA00023306"/>
    </source>
</evidence>
<comment type="subcellular location">
    <subcellularLocation>
        <location evidence="1 13">Cytoplasm</location>
        <location evidence="1 13">Cytoskeleton</location>
        <location evidence="1 13">Spindle</location>
    </subcellularLocation>
    <subcellularLocation>
        <location evidence="13">Cytoplasm</location>
        <location evidence="13">Cytoskeleton</location>
    </subcellularLocation>
    <subcellularLocation>
        <location evidence="13">Cell junction</location>
        <location evidence="13">Gap junction</location>
    </subcellularLocation>
</comment>
<evidence type="ECO:0000259" key="16">
    <source>
        <dbReference type="PROSITE" id="PS50021"/>
    </source>
</evidence>
<comment type="subunit">
    <text evidence="3 13">May interact with both microtubules and actin cytoskeleton.</text>
</comment>
<evidence type="ECO:0000256" key="13">
    <source>
        <dbReference type="RuleBase" id="RU367063"/>
    </source>
</evidence>
<accession>A0ABV0ZLE3</accession>
<evidence type="ECO:0000256" key="14">
    <source>
        <dbReference type="SAM" id="Coils"/>
    </source>
</evidence>